<evidence type="ECO:0000313" key="2">
    <source>
        <dbReference type="EMBL" id="AJG24491.1"/>
    </source>
</evidence>
<dbReference type="InterPro" id="IPR014710">
    <property type="entry name" value="RmlC-like_jellyroll"/>
</dbReference>
<dbReference type="OrthoDB" id="2886949at2"/>
<gene>
    <name evidence="2" type="ORF">RR42_s2910</name>
</gene>
<dbReference type="Pfam" id="PF07883">
    <property type="entry name" value="Cupin_2"/>
    <property type="match status" value="1"/>
</dbReference>
<dbReference type="AlphaFoldDB" id="A0A0C4YV99"/>
<dbReference type="Proteomes" id="UP000031843">
    <property type="component" value="Chromosome secondary"/>
</dbReference>
<accession>A0A0C4YV99</accession>
<dbReference type="InterPro" id="IPR013096">
    <property type="entry name" value="Cupin_2"/>
</dbReference>
<proteinExistence type="predicted"/>
<dbReference type="EMBL" id="CP010537">
    <property type="protein sequence ID" value="AJG24491.1"/>
    <property type="molecule type" value="Genomic_DNA"/>
</dbReference>
<protein>
    <recommendedName>
        <fullName evidence="1">Cupin type-2 domain-containing protein</fullName>
    </recommendedName>
</protein>
<sequence length="112" mass="11874">MNTTRFAAAPAYFPPGHEGMRCLRLQGFEAGPSASLWLGVSVILPGGHTGLDASPMEKHYVVLEGEVTISTGAQAVHLSQYDSVCLAPGEARKVENPGNRPAMLLLAMPYPP</sequence>
<feature type="domain" description="Cupin type-2" evidence="1">
    <location>
        <begin position="41"/>
        <end position="106"/>
    </location>
</feature>
<name>A0A0C4YV99_9BURK</name>
<evidence type="ECO:0000313" key="3">
    <source>
        <dbReference type="Proteomes" id="UP000031843"/>
    </source>
</evidence>
<dbReference type="STRING" id="68895.RR42_s2910"/>
<dbReference type="InterPro" id="IPR011051">
    <property type="entry name" value="RmlC_Cupin_sf"/>
</dbReference>
<dbReference type="SUPFAM" id="SSF51182">
    <property type="entry name" value="RmlC-like cupins"/>
    <property type="match status" value="1"/>
</dbReference>
<dbReference type="RefSeq" id="WP_043356660.1">
    <property type="nucleotide sequence ID" value="NZ_CP010537.1"/>
</dbReference>
<dbReference type="Gene3D" id="2.60.120.10">
    <property type="entry name" value="Jelly Rolls"/>
    <property type="match status" value="1"/>
</dbReference>
<dbReference type="KEGG" id="cbw:RR42_s2910"/>
<organism evidence="2 3">
    <name type="scientific">Cupriavidus basilensis</name>
    <dbReference type="NCBI Taxonomy" id="68895"/>
    <lineage>
        <taxon>Bacteria</taxon>
        <taxon>Pseudomonadati</taxon>
        <taxon>Pseudomonadota</taxon>
        <taxon>Betaproteobacteria</taxon>
        <taxon>Burkholderiales</taxon>
        <taxon>Burkholderiaceae</taxon>
        <taxon>Cupriavidus</taxon>
    </lineage>
</organism>
<reference evidence="2 3" key="1">
    <citation type="journal article" date="2015" name="Genome Announc.">
        <title>Complete Genome Sequence of Cupriavidus basilensis 4G11, Isolated from the Oak Ridge Field Research Center Site.</title>
        <authorList>
            <person name="Ray J."/>
            <person name="Waters R.J."/>
            <person name="Skerker J.M."/>
            <person name="Kuehl J.V."/>
            <person name="Price M.N."/>
            <person name="Huang J."/>
            <person name="Chakraborty R."/>
            <person name="Arkin A.P."/>
            <person name="Deutschbauer A."/>
        </authorList>
    </citation>
    <scope>NUCLEOTIDE SEQUENCE [LARGE SCALE GENOMIC DNA]</scope>
    <source>
        <strain evidence="2">4G11</strain>
    </source>
</reference>
<dbReference type="CDD" id="cd20299">
    <property type="entry name" value="cupin_YP766765-like"/>
    <property type="match status" value="1"/>
</dbReference>
<evidence type="ECO:0000259" key="1">
    <source>
        <dbReference type="Pfam" id="PF07883"/>
    </source>
</evidence>
<keyword evidence="3" id="KW-1185">Reference proteome</keyword>